<dbReference type="Proteomes" id="UP000009145">
    <property type="component" value="Chromosome"/>
</dbReference>
<dbReference type="OrthoDB" id="5345368at2"/>
<evidence type="ECO:0000313" key="4">
    <source>
        <dbReference type="Proteomes" id="UP000009145"/>
    </source>
</evidence>
<dbReference type="PANTHER" id="PTHR35176:SF6">
    <property type="entry name" value="HEME OXYGENASE HI_0854-RELATED"/>
    <property type="match status" value="1"/>
</dbReference>
<proteinExistence type="predicted"/>
<dbReference type="GO" id="GO:0016627">
    <property type="term" value="F:oxidoreductase activity, acting on the CH-CH group of donors"/>
    <property type="evidence" value="ECO:0007669"/>
    <property type="project" value="TreeGrafter"/>
</dbReference>
<keyword evidence="1" id="KW-0560">Oxidoreductase</keyword>
<name>I1YIZ7_METFJ</name>
<feature type="domain" description="Pyridoxamine 5'-phosphate oxidase N-terminal" evidence="2">
    <location>
        <begin position="11"/>
        <end position="142"/>
    </location>
</feature>
<accession>I1YIZ7</accession>
<dbReference type="GO" id="GO:0070967">
    <property type="term" value="F:coenzyme F420 binding"/>
    <property type="evidence" value="ECO:0007669"/>
    <property type="project" value="TreeGrafter"/>
</dbReference>
<dbReference type="PANTHER" id="PTHR35176">
    <property type="entry name" value="HEME OXYGENASE HI_0854-RELATED"/>
    <property type="match status" value="1"/>
</dbReference>
<gene>
    <name evidence="3" type="ordered locus">Q7C_1749</name>
</gene>
<dbReference type="eggNOG" id="COG0748">
    <property type="taxonomic scope" value="Bacteria"/>
</dbReference>
<organism evidence="3 4">
    <name type="scientific">Methylophaga frappieri (strain ATCC BAA-2434 / DSM 25690 / JAM7)</name>
    <dbReference type="NCBI Taxonomy" id="754477"/>
    <lineage>
        <taxon>Bacteria</taxon>
        <taxon>Pseudomonadati</taxon>
        <taxon>Pseudomonadota</taxon>
        <taxon>Gammaproteobacteria</taxon>
        <taxon>Thiotrichales</taxon>
        <taxon>Piscirickettsiaceae</taxon>
        <taxon>Methylophaga</taxon>
    </lineage>
</organism>
<dbReference type="KEGG" id="mec:Q7C_1749"/>
<dbReference type="InterPro" id="IPR011576">
    <property type="entry name" value="Pyridox_Oxase_N"/>
</dbReference>
<dbReference type="Gene3D" id="2.30.110.10">
    <property type="entry name" value="Electron Transport, Fmn-binding Protein, Chain A"/>
    <property type="match status" value="1"/>
</dbReference>
<dbReference type="PATRIC" id="fig|754477.3.peg.1719"/>
<evidence type="ECO:0000313" key="3">
    <source>
        <dbReference type="EMBL" id="AFJ02890.1"/>
    </source>
</evidence>
<dbReference type="HOGENOM" id="CLU_093808_1_0_6"/>
<sequence length="172" mass="19303">MNNAGLETSIQNEIMALVDDRKSLMLSSLDEEGLPYASYAPFAFDERHLYVLISDIAVHGRNLRANPQASVLIIEDESSAAELFARVRVFYRVRASLLAPDSADWQTGIRVLQARHGQRIESLSQLSDFRLFRLQPEGGRYVKGFGKAYQIEGGSLAGESLQHLREGHKKRN</sequence>
<dbReference type="GO" id="GO:0005829">
    <property type="term" value="C:cytosol"/>
    <property type="evidence" value="ECO:0007669"/>
    <property type="project" value="TreeGrafter"/>
</dbReference>
<dbReference type="PIRSF" id="PIRSF004633">
    <property type="entry name" value="UCP_PLP_oxd"/>
    <property type="match status" value="1"/>
</dbReference>
<evidence type="ECO:0000259" key="2">
    <source>
        <dbReference type="Pfam" id="PF01243"/>
    </source>
</evidence>
<dbReference type="InterPro" id="IPR014419">
    <property type="entry name" value="HutZ"/>
</dbReference>
<dbReference type="EMBL" id="CP003380">
    <property type="protein sequence ID" value="AFJ02890.1"/>
    <property type="molecule type" value="Genomic_DNA"/>
</dbReference>
<dbReference type="STRING" id="754477.Q7C_1749"/>
<keyword evidence="4" id="KW-1185">Reference proteome</keyword>
<dbReference type="InterPro" id="IPR052019">
    <property type="entry name" value="F420H2_bilvrd_red/Heme_oxyg"/>
</dbReference>
<protein>
    <submittedName>
        <fullName evidence="3">Pyridoxamine 5'-phosphate oxidase-like protein</fullName>
    </submittedName>
</protein>
<dbReference type="AlphaFoldDB" id="I1YIZ7"/>
<reference evidence="3 4" key="1">
    <citation type="journal article" date="2012" name="J. Bacteriol.">
        <title>Complete genome sequences of Methylophaga sp. strain JAM1 and Methylophaga sp. strain JAM7.</title>
        <authorList>
            <person name="Villeneuve C."/>
            <person name="Martineau C."/>
            <person name="Mauffrey F."/>
            <person name="Villemur R."/>
        </authorList>
    </citation>
    <scope>NUCLEOTIDE SEQUENCE [LARGE SCALE GENOMIC DNA]</scope>
    <source>
        <strain evidence="3 4">JAM7</strain>
    </source>
</reference>
<evidence type="ECO:0000256" key="1">
    <source>
        <dbReference type="ARBA" id="ARBA00023002"/>
    </source>
</evidence>
<dbReference type="InterPro" id="IPR012349">
    <property type="entry name" value="Split_barrel_FMN-bd"/>
</dbReference>
<dbReference type="Pfam" id="PF01243">
    <property type="entry name" value="PNPOx_N"/>
    <property type="match status" value="1"/>
</dbReference>
<dbReference type="SUPFAM" id="SSF50475">
    <property type="entry name" value="FMN-binding split barrel"/>
    <property type="match status" value="1"/>
</dbReference>
<dbReference type="RefSeq" id="WP_014704310.1">
    <property type="nucleotide sequence ID" value="NC_017856.1"/>
</dbReference>